<dbReference type="RefSeq" id="WP_020816289.1">
    <property type="nucleotide sequence ID" value="NZ_ATAY01000069.1"/>
</dbReference>
<feature type="coiled-coil region" evidence="1">
    <location>
        <begin position="446"/>
        <end position="480"/>
    </location>
</feature>
<gene>
    <name evidence="4" type="ORF">L323_14140</name>
</gene>
<dbReference type="GO" id="GO:0003677">
    <property type="term" value="F:DNA binding"/>
    <property type="evidence" value="ECO:0007669"/>
    <property type="project" value="InterPro"/>
</dbReference>
<dbReference type="EMBL" id="ATAY01000069">
    <property type="protein sequence ID" value="EPR10245.1"/>
    <property type="molecule type" value="Genomic_DNA"/>
</dbReference>
<dbReference type="PANTHER" id="PTHR30461:SF23">
    <property type="entry name" value="DNA RECOMBINASE-RELATED"/>
    <property type="match status" value="1"/>
</dbReference>
<dbReference type="PROSITE" id="PS51736">
    <property type="entry name" value="RECOMBINASES_3"/>
    <property type="match status" value="1"/>
</dbReference>
<dbReference type="CDD" id="cd00338">
    <property type="entry name" value="Ser_Recombinase"/>
    <property type="match status" value="1"/>
</dbReference>
<dbReference type="InterPro" id="IPR011109">
    <property type="entry name" value="DNA_bind_recombinase_dom"/>
</dbReference>
<dbReference type="Pfam" id="PF07508">
    <property type="entry name" value="Recombinase"/>
    <property type="match status" value="1"/>
</dbReference>
<evidence type="ECO:0000313" key="5">
    <source>
        <dbReference type="Proteomes" id="UP000016860"/>
    </source>
</evidence>
<dbReference type="PROSITE" id="PS51737">
    <property type="entry name" value="RECOMBINASE_DNA_BIND"/>
    <property type="match status" value="1"/>
</dbReference>
<dbReference type="Gene3D" id="3.90.1750.20">
    <property type="entry name" value="Putative Large Serine Recombinase, Chain B, Domain 2"/>
    <property type="match status" value="1"/>
</dbReference>
<sequence>MEYIPPLVIANKFEQYNDIRNSIGEVGLEVGGYIRISTKKDSQITSIENQKKYIAEWASVNGYKIVDFYIDMKTGAYSYLRQEMVRMKNDISSGKIKGIVSKEISRTSRDILDIIELKRSLANQGAFFISIKEGYDSRTDDDEFLLIIHAGLAQKERKVTGSRVKITQMIKAREGKTNVPTPAFGYMLSPDGQHLVINPLTAEIYRLIVDKFLEGWGRLKICKYLNSQGIRTNRGNANWSTNSIYAILTNPVYLGITMYNITLTVRDDTGKAKRMVRPREQWIVRENTHQPLITKEKFDRILQFIQDKKQKELKEWSCTKKYLLSGLVYCGSCGSKLYGGRFPKKETKLKNKSERTQEDYYYYYFDRKTSGVCGNSKANYHMDIIEKKVIETVKDILLSYDKLDEKINKKQFLYDTGFTREKMEHQRLQDKLQVVANAMRREQTAYEEEVITIEEYKTRLDELRRQKLSLESKLERINLTPVESSSLELINKVKEIIVNLHNTEPEFQYEIIRKLINKIYIYDNYSLEFEYTFNL</sequence>
<dbReference type="OrthoDB" id="1094757at2"/>
<evidence type="ECO:0000259" key="2">
    <source>
        <dbReference type="PROSITE" id="PS51736"/>
    </source>
</evidence>
<feature type="domain" description="Resolvase/invertase-type recombinase catalytic" evidence="2">
    <location>
        <begin position="29"/>
        <end position="175"/>
    </location>
</feature>
<dbReference type="SMART" id="SM00857">
    <property type="entry name" value="Resolvase"/>
    <property type="match status" value="1"/>
</dbReference>
<dbReference type="InterPro" id="IPR050639">
    <property type="entry name" value="SSR_resolvase"/>
</dbReference>
<dbReference type="AlphaFoldDB" id="U4QZ58"/>
<organism evidence="4 5">
    <name type="scientific">Ruminiclostridium papyrosolvens C7</name>
    <dbReference type="NCBI Taxonomy" id="1330534"/>
    <lineage>
        <taxon>Bacteria</taxon>
        <taxon>Bacillati</taxon>
        <taxon>Bacillota</taxon>
        <taxon>Clostridia</taxon>
        <taxon>Eubacteriales</taxon>
        <taxon>Oscillospiraceae</taxon>
        <taxon>Ruminiclostridium</taxon>
    </lineage>
</organism>
<reference evidence="4 5" key="1">
    <citation type="journal article" date="2013" name="Genome Announc.">
        <title>Draft Genome Sequence of the Cellulolytic Bacterium Clostridium papyrosolvens C7 (ATCC 700395).</title>
        <authorList>
            <person name="Zepeda V."/>
            <person name="Dassa B."/>
            <person name="Borovok I."/>
            <person name="Lamed R."/>
            <person name="Bayer E.A."/>
            <person name="Cate J.H."/>
        </authorList>
    </citation>
    <scope>NUCLEOTIDE SEQUENCE [LARGE SCALE GENOMIC DNA]</scope>
    <source>
        <strain evidence="4 5">C7</strain>
    </source>
</reference>
<dbReference type="PATRIC" id="fig|1330534.3.peg.2802"/>
<dbReference type="InterPro" id="IPR036162">
    <property type="entry name" value="Resolvase-like_N_sf"/>
</dbReference>
<dbReference type="Pfam" id="PF13408">
    <property type="entry name" value="Zn_ribbon_recom"/>
    <property type="match status" value="1"/>
</dbReference>
<dbReference type="Pfam" id="PF00239">
    <property type="entry name" value="Resolvase"/>
    <property type="match status" value="1"/>
</dbReference>
<dbReference type="InterPro" id="IPR038109">
    <property type="entry name" value="DNA_bind_recomb_sf"/>
</dbReference>
<name>U4QZ58_9FIRM</name>
<proteinExistence type="predicted"/>
<accession>U4QZ58</accession>
<dbReference type="PANTHER" id="PTHR30461">
    <property type="entry name" value="DNA-INVERTASE FROM LAMBDOID PROPHAGE"/>
    <property type="match status" value="1"/>
</dbReference>
<feature type="domain" description="Recombinase" evidence="3">
    <location>
        <begin position="183"/>
        <end position="311"/>
    </location>
</feature>
<dbReference type="InterPro" id="IPR006119">
    <property type="entry name" value="Resolv_N"/>
</dbReference>
<dbReference type="Proteomes" id="UP000016860">
    <property type="component" value="Unassembled WGS sequence"/>
</dbReference>
<dbReference type="GO" id="GO:0000150">
    <property type="term" value="F:DNA strand exchange activity"/>
    <property type="evidence" value="ECO:0007669"/>
    <property type="project" value="InterPro"/>
</dbReference>
<protein>
    <submittedName>
        <fullName evidence="4">Resolvase</fullName>
    </submittedName>
</protein>
<dbReference type="InterPro" id="IPR025827">
    <property type="entry name" value="Zn_ribbon_recom_dom"/>
</dbReference>
<evidence type="ECO:0000313" key="4">
    <source>
        <dbReference type="EMBL" id="EPR10245.1"/>
    </source>
</evidence>
<comment type="caution">
    <text evidence="4">The sequence shown here is derived from an EMBL/GenBank/DDBJ whole genome shotgun (WGS) entry which is preliminary data.</text>
</comment>
<evidence type="ECO:0000256" key="1">
    <source>
        <dbReference type="SAM" id="Coils"/>
    </source>
</evidence>
<dbReference type="SUPFAM" id="SSF53041">
    <property type="entry name" value="Resolvase-like"/>
    <property type="match status" value="1"/>
</dbReference>
<evidence type="ECO:0000259" key="3">
    <source>
        <dbReference type="PROSITE" id="PS51737"/>
    </source>
</evidence>
<dbReference type="Gene3D" id="3.40.50.1390">
    <property type="entry name" value="Resolvase, N-terminal catalytic domain"/>
    <property type="match status" value="1"/>
</dbReference>
<keyword evidence="1" id="KW-0175">Coiled coil</keyword>
<dbReference type="STRING" id="1330534.L323_14140"/>